<dbReference type="AlphaFoldDB" id="A0A5B7ZPH6"/>
<reference evidence="2 3" key="1">
    <citation type="submission" date="2019-06" db="EMBL/GenBank/DDBJ databases">
        <title>Thermomonas aquatica sp. nov., isolated from an industrial wastewater treatment plant.</title>
        <authorList>
            <person name="Jeon J.H."/>
            <person name="Park D.-S."/>
        </authorList>
    </citation>
    <scope>NUCLEOTIDE SEQUENCE [LARGE SCALE GENOMIC DNA]</scope>
    <source>
        <strain evidence="2 3">SY21</strain>
    </source>
</reference>
<keyword evidence="1" id="KW-1133">Transmembrane helix</keyword>
<gene>
    <name evidence="2" type="ORF">FHQ07_03945</name>
</gene>
<keyword evidence="3" id="KW-1185">Reference proteome</keyword>
<evidence type="ECO:0000313" key="2">
    <source>
        <dbReference type="EMBL" id="QDA56525.1"/>
    </source>
</evidence>
<feature type="transmembrane region" description="Helical" evidence="1">
    <location>
        <begin position="12"/>
        <end position="28"/>
    </location>
</feature>
<keyword evidence="1" id="KW-0812">Transmembrane</keyword>
<dbReference type="RefSeq" id="WP_139715465.1">
    <property type="nucleotide sequence ID" value="NZ_CP040871.1"/>
</dbReference>
<sequence length="111" mass="12033">MKRLAIEFSKAILAIVVLFAIFAGYGFFAERSAKKKAAAICASITPGQNPAPLRDQALADGASDFQTRWGKADGMDTLFITYVGLPPFSRHMCFVRAKDGKVVSAKLAYLD</sequence>
<organism evidence="2 3">
    <name type="scientific">Thermomonas aquatica</name>
    <dbReference type="NCBI Taxonomy" id="2202149"/>
    <lineage>
        <taxon>Bacteria</taxon>
        <taxon>Pseudomonadati</taxon>
        <taxon>Pseudomonadota</taxon>
        <taxon>Gammaproteobacteria</taxon>
        <taxon>Lysobacterales</taxon>
        <taxon>Lysobacteraceae</taxon>
        <taxon>Thermomonas</taxon>
    </lineage>
</organism>
<keyword evidence="1" id="KW-0472">Membrane</keyword>
<dbReference type="EMBL" id="CP040871">
    <property type="protein sequence ID" value="QDA56525.1"/>
    <property type="molecule type" value="Genomic_DNA"/>
</dbReference>
<evidence type="ECO:0000313" key="3">
    <source>
        <dbReference type="Proteomes" id="UP000308149"/>
    </source>
</evidence>
<dbReference type="Proteomes" id="UP000308149">
    <property type="component" value="Chromosome"/>
</dbReference>
<name>A0A5B7ZPH6_9GAMM</name>
<proteinExistence type="predicted"/>
<dbReference type="OrthoDB" id="9916258at2"/>
<evidence type="ECO:0000256" key="1">
    <source>
        <dbReference type="SAM" id="Phobius"/>
    </source>
</evidence>
<accession>A0A5B7ZPH6</accession>
<dbReference type="KEGG" id="thes:FHQ07_03945"/>
<protein>
    <submittedName>
        <fullName evidence="2">Uncharacterized protein</fullName>
    </submittedName>
</protein>